<evidence type="ECO:0000313" key="3">
    <source>
        <dbReference type="Proteomes" id="UP000595437"/>
    </source>
</evidence>
<dbReference type="EMBL" id="CP045893">
    <property type="protein sequence ID" value="QQP53353.1"/>
    <property type="molecule type" value="Genomic_DNA"/>
</dbReference>
<dbReference type="AlphaFoldDB" id="A0A7T8KCG9"/>
<protein>
    <submittedName>
        <fullName evidence="2">Fragile X mental retardation syndrome-related protein 1</fullName>
    </submittedName>
</protein>
<reference evidence="3" key="1">
    <citation type="submission" date="2021-01" db="EMBL/GenBank/DDBJ databases">
        <title>Caligus Genome Assembly.</title>
        <authorList>
            <person name="Gallardo-Escarate C."/>
        </authorList>
    </citation>
    <scope>NUCLEOTIDE SEQUENCE [LARGE SCALE GENOMIC DNA]</scope>
</reference>
<feature type="non-terminal residue" evidence="2">
    <location>
        <position position="1"/>
    </location>
</feature>
<proteinExistence type="predicted"/>
<evidence type="ECO:0000313" key="2">
    <source>
        <dbReference type="EMBL" id="QQP53353.1"/>
    </source>
</evidence>
<accession>A0A7T8KCG9</accession>
<feature type="region of interest" description="Disordered" evidence="1">
    <location>
        <begin position="41"/>
        <end position="101"/>
    </location>
</feature>
<keyword evidence="3" id="KW-1185">Reference proteome</keyword>
<evidence type="ECO:0000256" key="1">
    <source>
        <dbReference type="SAM" id="MobiDB-lite"/>
    </source>
</evidence>
<sequence length="136" mass="14911">VLCESGAYYSGHVEEVDTSSSEVLVSFDSRELPLSRFPLSSAWRPPPATSHPRTHSFSIGEEVEVHNTARDSEAFGCSGATWPSSAAPGLQPRPPLPPIQYATHPGQGLLFQFESRCPRGWRTFTQRTRTPTPSLS</sequence>
<gene>
    <name evidence="2" type="ORF">FKW44_005809</name>
</gene>
<feature type="non-terminal residue" evidence="2">
    <location>
        <position position="136"/>
    </location>
</feature>
<organism evidence="2 3">
    <name type="scientific">Caligus rogercresseyi</name>
    <name type="common">Sea louse</name>
    <dbReference type="NCBI Taxonomy" id="217165"/>
    <lineage>
        <taxon>Eukaryota</taxon>
        <taxon>Metazoa</taxon>
        <taxon>Ecdysozoa</taxon>
        <taxon>Arthropoda</taxon>
        <taxon>Crustacea</taxon>
        <taxon>Multicrustacea</taxon>
        <taxon>Hexanauplia</taxon>
        <taxon>Copepoda</taxon>
        <taxon>Siphonostomatoida</taxon>
        <taxon>Caligidae</taxon>
        <taxon>Caligus</taxon>
    </lineage>
</organism>
<feature type="compositionally biased region" description="Basic and acidic residues" evidence="1">
    <location>
        <begin position="63"/>
        <end position="73"/>
    </location>
</feature>
<dbReference type="Proteomes" id="UP000595437">
    <property type="component" value="Chromosome 4"/>
</dbReference>
<name>A0A7T8KCG9_CALRO</name>